<evidence type="ECO:0000256" key="1">
    <source>
        <dbReference type="SAM" id="Phobius"/>
    </source>
</evidence>
<dbReference type="EMBL" id="VSRR010034784">
    <property type="protein sequence ID" value="MPC72467.1"/>
    <property type="molecule type" value="Genomic_DNA"/>
</dbReference>
<keyword evidence="1" id="KW-0472">Membrane</keyword>
<keyword evidence="3" id="KW-1185">Reference proteome</keyword>
<keyword evidence="1" id="KW-1133">Transmembrane helix</keyword>
<proteinExistence type="predicted"/>
<keyword evidence="1" id="KW-0812">Transmembrane</keyword>
<comment type="caution">
    <text evidence="2">The sequence shown here is derived from an EMBL/GenBank/DDBJ whole genome shotgun (WGS) entry which is preliminary data.</text>
</comment>
<name>A0A5B7HT89_PORTR</name>
<reference evidence="2 3" key="1">
    <citation type="submission" date="2019-05" db="EMBL/GenBank/DDBJ databases">
        <title>Another draft genome of Portunus trituberculatus and its Hox gene families provides insights of decapod evolution.</title>
        <authorList>
            <person name="Jeong J.-H."/>
            <person name="Song I."/>
            <person name="Kim S."/>
            <person name="Choi T."/>
            <person name="Kim D."/>
            <person name="Ryu S."/>
            <person name="Kim W."/>
        </authorList>
    </citation>
    <scope>NUCLEOTIDE SEQUENCE [LARGE SCALE GENOMIC DNA]</scope>
    <source>
        <tissue evidence="2">Muscle</tissue>
    </source>
</reference>
<organism evidence="2 3">
    <name type="scientific">Portunus trituberculatus</name>
    <name type="common">Swimming crab</name>
    <name type="synonym">Neptunus trituberculatus</name>
    <dbReference type="NCBI Taxonomy" id="210409"/>
    <lineage>
        <taxon>Eukaryota</taxon>
        <taxon>Metazoa</taxon>
        <taxon>Ecdysozoa</taxon>
        <taxon>Arthropoda</taxon>
        <taxon>Crustacea</taxon>
        <taxon>Multicrustacea</taxon>
        <taxon>Malacostraca</taxon>
        <taxon>Eumalacostraca</taxon>
        <taxon>Eucarida</taxon>
        <taxon>Decapoda</taxon>
        <taxon>Pleocyemata</taxon>
        <taxon>Brachyura</taxon>
        <taxon>Eubrachyura</taxon>
        <taxon>Portunoidea</taxon>
        <taxon>Portunidae</taxon>
        <taxon>Portuninae</taxon>
        <taxon>Portunus</taxon>
    </lineage>
</organism>
<evidence type="ECO:0000313" key="2">
    <source>
        <dbReference type="EMBL" id="MPC72467.1"/>
    </source>
</evidence>
<feature type="transmembrane region" description="Helical" evidence="1">
    <location>
        <begin position="45"/>
        <end position="66"/>
    </location>
</feature>
<protein>
    <submittedName>
        <fullName evidence="2">Uncharacterized protein</fullName>
    </submittedName>
</protein>
<gene>
    <name evidence="2" type="ORF">E2C01_066775</name>
</gene>
<evidence type="ECO:0000313" key="3">
    <source>
        <dbReference type="Proteomes" id="UP000324222"/>
    </source>
</evidence>
<dbReference type="Proteomes" id="UP000324222">
    <property type="component" value="Unassembled WGS sequence"/>
</dbReference>
<dbReference type="AlphaFoldDB" id="A0A5B7HT89"/>
<sequence length="72" mass="7750">MVPPSFSSPLHSSMLAVLPSIIPIRALPCRLPHPLPFTTRAPYSIPWGVAVKLAPVPLIATTGMAIRRGRAR</sequence>
<accession>A0A5B7HT89</accession>